<dbReference type="AlphaFoldDB" id="A0A1R3G0P9"/>
<keyword evidence="2" id="KW-1185">Reference proteome</keyword>
<evidence type="ECO:0000313" key="2">
    <source>
        <dbReference type="Proteomes" id="UP000188268"/>
    </source>
</evidence>
<accession>A0A1R3G0P9</accession>
<dbReference type="Gramene" id="OMO51661">
    <property type="protein sequence ID" value="OMO51661"/>
    <property type="gene ID" value="CCACVL1_29659"/>
</dbReference>
<sequence>MSMYLAPHVDFNVIYLIHHLLLTPNHFLLLPLHPKTPYYPFKQNLHLTLLPL</sequence>
<evidence type="ECO:0000313" key="1">
    <source>
        <dbReference type="EMBL" id="OMO51661.1"/>
    </source>
</evidence>
<protein>
    <submittedName>
        <fullName evidence="1">Uncharacterized protein</fullName>
    </submittedName>
</protein>
<reference evidence="1 2" key="1">
    <citation type="submission" date="2013-09" db="EMBL/GenBank/DDBJ databases">
        <title>Corchorus capsularis genome sequencing.</title>
        <authorList>
            <person name="Alam M."/>
            <person name="Haque M.S."/>
            <person name="Islam M.S."/>
            <person name="Emdad E.M."/>
            <person name="Islam M.M."/>
            <person name="Ahmed B."/>
            <person name="Halim A."/>
            <person name="Hossen Q.M.M."/>
            <person name="Hossain M.Z."/>
            <person name="Ahmed R."/>
            <person name="Khan M.M."/>
            <person name="Islam R."/>
            <person name="Rashid M.M."/>
            <person name="Khan S.A."/>
            <person name="Rahman M.S."/>
            <person name="Alam M."/>
        </authorList>
    </citation>
    <scope>NUCLEOTIDE SEQUENCE [LARGE SCALE GENOMIC DNA]</scope>
    <source>
        <strain evidence="2">cv. CVL-1</strain>
        <tissue evidence="1">Whole seedling</tissue>
    </source>
</reference>
<proteinExistence type="predicted"/>
<dbReference type="EMBL" id="AWWV01015738">
    <property type="protein sequence ID" value="OMO51661.1"/>
    <property type="molecule type" value="Genomic_DNA"/>
</dbReference>
<gene>
    <name evidence="1" type="ORF">CCACVL1_29659</name>
</gene>
<dbReference type="Proteomes" id="UP000188268">
    <property type="component" value="Unassembled WGS sequence"/>
</dbReference>
<organism evidence="1 2">
    <name type="scientific">Corchorus capsularis</name>
    <name type="common">Jute</name>
    <dbReference type="NCBI Taxonomy" id="210143"/>
    <lineage>
        <taxon>Eukaryota</taxon>
        <taxon>Viridiplantae</taxon>
        <taxon>Streptophyta</taxon>
        <taxon>Embryophyta</taxon>
        <taxon>Tracheophyta</taxon>
        <taxon>Spermatophyta</taxon>
        <taxon>Magnoliopsida</taxon>
        <taxon>eudicotyledons</taxon>
        <taxon>Gunneridae</taxon>
        <taxon>Pentapetalae</taxon>
        <taxon>rosids</taxon>
        <taxon>malvids</taxon>
        <taxon>Malvales</taxon>
        <taxon>Malvaceae</taxon>
        <taxon>Grewioideae</taxon>
        <taxon>Apeibeae</taxon>
        <taxon>Corchorus</taxon>
    </lineage>
</organism>
<name>A0A1R3G0P9_COCAP</name>
<comment type="caution">
    <text evidence="1">The sequence shown here is derived from an EMBL/GenBank/DDBJ whole genome shotgun (WGS) entry which is preliminary data.</text>
</comment>